<reference evidence="1" key="1">
    <citation type="journal article" date="2014" name="Int. J. Syst. Evol. Microbiol.">
        <title>Complete genome sequence of Corynebacterium casei LMG S-19264T (=DSM 44701T), isolated from a smear-ripened cheese.</title>
        <authorList>
            <consortium name="US DOE Joint Genome Institute (JGI-PGF)"/>
            <person name="Walter F."/>
            <person name="Albersmeier A."/>
            <person name="Kalinowski J."/>
            <person name="Ruckert C."/>
        </authorList>
    </citation>
    <scope>NUCLEOTIDE SEQUENCE</scope>
    <source>
        <strain evidence="1">KCTC 12719</strain>
    </source>
</reference>
<evidence type="ECO:0008006" key="3">
    <source>
        <dbReference type="Google" id="ProtNLM"/>
    </source>
</evidence>
<gene>
    <name evidence="1" type="ORF">GCM10007103_01970</name>
</gene>
<keyword evidence="2" id="KW-1185">Reference proteome</keyword>
<evidence type="ECO:0000313" key="2">
    <source>
        <dbReference type="Proteomes" id="UP000610456"/>
    </source>
</evidence>
<dbReference type="AlphaFoldDB" id="A0A918S513"/>
<reference evidence="1" key="2">
    <citation type="submission" date="2020-09" db="EMBL/GenBank/DDBJ databases">
        <authorList>
            <person name="Sun Q."/>
            <person name="Kim S."/>
        </authorList>
    </citation>
    <scope>NUCLEOTIDE SEQUENCE</scope>
    <source>
        <strain evidence="1">KCTC 12719</strain>
    </source>
</reference>
<evidence type="ECO:0000313" key="1">
    <source>
        <dbReference type="EMBL" id="GHA24336.1"/>
    </source>
</evidence>
<sequence length="697" mass="80717">MIFSGYSQTNFGDSERFPIFPECENKSFDDEEQCFKSTLKVKIAEQFQLPEKFINAGYQGEILVLFEVANNGSFAVNFIDADYPQLEKELRRIFTALPPVSPATYNGRAVDMQFRMGVKIPLDLNFSQGEDFGEEVVVVEATEPVIPENDLSQDIANEYDQIVSLGYDNKRASSELNIPLSHELYSRFDAEVNRVGTNFHTSSKPFLYNEVQPYYDFEAEEEKLYKPKTSWFGRKLWNEHLVTFQGENYWFAADFGVDLQLGKDFESDLEVTYNNTRAAILQGGLGKNFNFYTVLYENQGRFADYYNRFAESIGPENREPATIPGRGIAKEFMGQAYDYPVAEGYLSYSPGKFFNLQFGHGKNFIGDGYRSLLMSDNATPYPYFKLNTKFWKIKYTNTWMSLRDVRAEVTGEGSFRTKYMANHFLSYNVTKRLNLGFFESVMWENDNNRGFDLNYLNPVIFYRAIEFSTGARAGNAIIGLTGKYKWNDDLNLYTQFLIDEFSSGDIFGGEGSWKNKLGFQLGVKYFDAFNVENLYLQVEYNQVRPYTYSHNTITLNYGHNNQSMAHLWGANFRELVAISRYKYERYYGHLKMVYGKRGFDFNTPEDNAAYGGDIYTSEYDRAFETRVEIGQGNTTNSFFAETEAGYIINPTTNLKIYGSFIYRNFSPTINTPTTFDNTTYWLNFGIRTDIFNWYYDY</sequence>
<dbReference type="Gene3D" id="2.40.160.130">
    <property type="entry name" value="Capsule assembly protein Wzi"/>
    <property type="match status" value="1"/>
</dbReference>
<dbReference type="EMBL" id="BMXB01000001">
    <property type="protein sequence ID" value="GHA24336.1"/>
    <property type="molecule type" value="Genomic_DNA"/>
</dbReference>
<proteinExistence type="predicted"/>
<dbReference type="Proteomes" id="UP000610456">
    <property type="component" value="Unassembled WGS sequence"/>
</dbReference>
<accession>A0A918S513</accession>
<dbReference type="InterPro" id="IPR038636">
    <property type="entry name" value="Wzi_sf"/>
</dbReference>
<name>A0A918S513_9FLAO</name>
<protein>
    <recommendedName>
        <fullName evidence="3">Protein involved in gliding motility RemB</fullName>
    </recommendedName>
</protein>
<comment type="caution">
    <text evidence="1">The sequence shown here is derived from an EMBL/GenBank/DDBJ whole genome shotgun (WGS) entry which is preliminary data.</text>
</comment>
<organism evidence="1 2">
    <name type="scientific">Salinimicrobium marinum</name>
    <dbReference type="NCBI Taxonomy" id="680283"/>
    <lineage>
        <taxon>Bacteria</taxon>
        <taxon>Pseudomonadati</taxon>
        <taxon>Bacteroidota</taxon>
        <taxon>Flavobacteriia</taxon>
        <taxon>Flavobacteriales</taxon>
        <taxon>Flavobacteriaceae</taxon>
        <taxon>Salinimicrobium</taxon>
    </lineage>
</organism>